<dbReference type="SUPFAM" id="SSF46894">
    <property type="entry name" value="C-terminal effector domain of the bipartite response regulators"/>
    <property type="match status" value="1"/>
</dbReference>
<dbReference type="Pfam" id="PF00072">
    <property type="entry name" value="Response_reg"/>
    <property type="match status" value="1"/>
</dbReference>
<comment type="function">
    <text evidence="1">Probable promoter-specific protein mediating the interaction between DNA and RNA polymerase.</text>
</comment>
<evidence type="ECO:0000256" key="8">
    <source>
        <dbReference type="ARBA" id="ARBA00032623"/>
    </source>
</evidence>
<dbReference type="NCBIfam" id="NF045944">
    <property type="entry name" value="ResRegRpaBCyano"/>
    <property type="match status" value="1"/>
</dbReference>
<evidence type="ECO:0000313" key="14">
    <source>
        <dbReference type="Proteomes" id="UP000239576"/>
    </source>
</evidence>
<evidence type="ECO:0000256" key="4">
    <source>
        <dbReference type="ARBA" id="ARBA00023012"/>
    </source>
</evidence>
<dbReference type="AlphaFoldDB" id="A0A2T1EA05"/>
<dbReference type="CDD" id="cd17574">
    <property type="entry name" value="REC_OmpR"/>
    <property type="match status" value="1"/>
</dbReference>
<feature type="domain" description="OmpR/PhoB-type" evidence="12">
    <location>
        <begin position="137"/>
        <end position="238"/>
    </location>
</feature>
<feature type="DNA-binding region" description="OmpR/PhoB-type" evidence="10">
    <location>
        <begin position="137"/>
        <end position="238"/>
    </location>
</feature>
<keyword evidence="4" id="KW-0902">Two-component regulatory system</keyword>
<dbReference type="EMBL" id="PVWK01000061">
    <property type="protein sequence ID" value="PSB29560.1"/>
    <property type="molecule type" value="Genomic_DNA"/>
</dbReference>
<protein>
    <recommendedName>
        <fullName evidence="2">Probable transcriptional regulator ycf27</fullName>
    </recommendedName>
    <alternativeName>
        <fullName evidence="8">OmpR-like protein</fullName>
    </alternativeName>
</protein>
<dbReference type="InterPro" id="IPR001867">
    <property type="entry name" value="OmpR/PhoB-type_DNA-bd"/>
</dbReference>
<dbReference type="PANTHER" id="PTHR48111">
    <property type="entry name" value="REGULATOR OF RPOS"/>
    <property type="match status" value="1"/>
</dbReference>
<dbReference type="Proteomes" id="UP000239576">
    <property type="component" value="Unassembled WGS sequence"/>
</dbReference>
<evidence type="ECO:0000256" key="10">
    <source>
        <dbReference type="PROSITE-ProRule" id="PRU01091"/>
    </source>
</evidence>
<evidence type="ECO:0000256" key="2">
    <source>
        <dbReference type="ARBA" id="ARBA00015955"/>
    </source>
</evidence>
<dbReference type="RefSeq" id="WP_106256359.1">
    <property type="nucleotide sequence ID" value="NZ_CAWNSW010000012.1"/>
</dbReference>
<dbReference type="OrthoDB" id="508982at2"/>
<evidence type="ECO:0000256" key="9">
    <source>
        <dbReference type="PROSITE-ProRule" id="PRU00169"/>
    </source>
</evidence>
<dbReference type="FunFam" id="3.40.50.2300:FF:000001">
    <property type="entry name" value="DNA-binding response regulator PhoB"/>
    <property type="match status" value="1"/>
</dbReference>
<dbReference type="InterPro" id="IPR011006">
    <property type="entry name" value="CheY-like_superfamily"/>
</dbReference>
<gene>
    <name evidence="13" type="ORF">C7B82_11090</name>
</gene>
<organism evidence="13 14">
    <name type="scientific">Stenomitos frigidus ULC18</name>
    <dbReference type="NCBI Taxonomy" id="2107698"/>
    <lineage>
        <taxon>Bacteria</taxon>
        <taxon>Bacillati</taxon>
        <taxon>Cyanobacteriota</taxon>
        <taxon>Cyanophyceae</taxon>
        <taxon>Leptolyngbyales</taxon>
        <taxon>Leptolyngbyaceae</taxon>
        <taxon>Stenomitos</taxon>
    </lineage>
</organism>
<sequence>MLHSQERSKQTILVVDDDANIRRILATRLSMAGYIVSTAADGSQALTSFRQQAPDLIVLDVMMPELDGYDVCRTLRKESNVPIILLTALANVADRITGLEAGADDYMVKPFSPKELETRIRCILRRLDKVNDDATTSGILEVGSLRIETYTRKVYQNNVPVRLTDMEFNMLKLLVSQAGVCISRLEILEKVWGYNQPSLGDVRIVDVHISRLREKLQALPEQAESIVTVRGKGYIFPRVDS</sequence>
<keyword evidence="3 9" id="KW-0597">Phosphoprotein</keyword>
<evidence type="ECO:0000256" key="6">
    <source>
        <dbReference type="ARBA" id="ARBA00023125"/>
    </source>
</evidence>
<reference evidence="13 14" key="2">
    <citation type="submission" date="2018-03" db="EMBL/GenBank/DDBJ databases">
        <title>The ancient ancestry and fast evolution of plastids.</title>
        <authorList>
            <person name="Moore K.R."/>
            <person name="Magnabosco C."/>
            <person name="Momper L."/>
            <person name="Gold D.A."/>
            <person name="Bosak T."/>
            <person name="Fournier G.P."/>
        </authorList>
    </citation>
    <scope>NUCLEOTIDE SEQUENCE [LARGE SCALE GENOMIC DNA]</scope>
    <source>
        <strain evidence="13 14">ULC18</strain>
    </source>
</reference>
<dbReference type="InterPro" id="IPR016032">
    <property type="entry name" value="Sig_transdc_resp-reg_C-effctor"/>
</dbReference>
<evidence type="ECO:0000259" key="12">
    <source>
        <dbReference type="PROSITE" id="PS51755"/>
    </source>
</evidence>
<evidence type="ECO:0000256" key="3">
    <source>
        <dbReference type="ARBA" id="ARBA00022553"/>
    </source>
</evidence>
<dbReference type="InterPro" id="IPR001789">
    <property type="entry name" value="Sig_transdc_resp-reg_receiver"/>
</dbReference>
<evidence type="ECO:0000256" key="7">
    <source>
        <dbReference type="ARBA" id="ARBA00023163"/>
    </source>
</evidence>
<evidence type="ECO:0000256" key="5">
    <source>
        <dbReference type="ARBA" id="ARBA00023015"/>
    </source>
</evidence>
<dbReference type="Pfam" id="PF00486">
    <property type="entry name" value="Trans_reg_C"/>
    <property type="match status" value="1"/>
</dbReference>
<keyword evidence="6 10" id="KW-0238">DNA-binding</keyword>
<dbReference type="GO" id="GO:0000976">
    <property type="term" value="F:transcription cis-regulatory region binding"/>
    <property type="evidence" value="ECO:0007669"/>
    <property type="project" value="TreeGrafter"/>
</dbReference>
<dbReference type="SUPFAM" id="SSF52172">
    <property type="entry name" value="CheY-like"/>
    <property type="match status" value="1"/>
</dbReference>
<proteinExistence type="predicted"/>
<name>A0A2T1EA05_9CYAN</name>
<evidence type="ECO:0000256" key="1">
    <source>
        <dbReference type="ARBA" id="ARBA00003612"/>
    </source>
</evidence>
<dbReference type="InterPro" id="IPR036388">
    <property type="entry name" value="WH-like_DNA-bd_sf"/>
</dbReference>
<dbReference type="PANTHER" id="PTHR48111:SF65">
    <property type="entry name" value="OMPR SUBFAMILY"/>
    <property type="match status" value="1"/>
</dbReference>
<dbReference type="SMART" id="SM00862">
    <property type="entry name" value="Trans_reg_C"/>
    <property type="match status" value="1"/>
</dbReference>
<accession>A0A2T1EA05</accession>
<keyword evidence="5" id="KW-0805">Transcription regulation</keyword>
<dbReference type="Gene3D" id="1.10.10.10">
    <property type="entry name" value="Winged helix-like DNA-binding domain superfamily/Winged helix DNA-binding domain"/>
    <property type="match status" value="1"/>
</dbReference>
<keyword evidence="14" id="KW-1185">Reference proteome</keyword>
<comment type="caution">
    <text evidence="13">The sequence shown here is derived from an EMBL/GenBank/DDBJ whole genome shotgun (WGS) entry which is preliminary data.</text>
</comment>
<dbReference type="Gene3D" id="6.10.250.690">
    <property type="match status" value="1"/>
</dbReference>
<feature type="domain" description="Response regulatory" evidence="11">
    <location>
        <begin position="11"/>
        <end position="124"/>
    </location>
</feature>
<reference evidence="14" key="1">
    <citation type="submission" date="2018-02" db="EMBL/GenBank/DDBJ databases">
        <authorList>
            <person name="Moore K."/>
            <person name="Momper L."/>
        </authorList>
    </citation>
    <scope>NUCLEOTIDE SEQUENCE [LARGE SCALE GENOMIC DNA]</scope>
    <source>
        <strain evidence="14">ULC18</strain>
    </source>
</reference>
<dbReference type="GO" id="GO:0000156">
    <property type="term" value="F:phosphorelay response regulator activity"/>
    <property type="evidence" value="ECO:0007669"/>
    <property type="project" value="TreeGrafter"/>
</dbReference>
<dbReference type="GO" id="GO:0005829">
    <property type="term" value="C:cytosol"/>
    <property type="evidence" value="ECO:0007669"/>
    <property type="project" value="TreeGrafter"/>
</dbReference>
<feature type="modified residue" description="4-aspartylphosphate" evidence="9">
    <location>
        <position position="60"/>
    </location>
</feature>
<dbReference type="GO" id="GO:0006355">
    <property type="term" value="P:regulation of DNA-templated transcription"/>
    <property type="evidence" value="ECO:0007669"/>
    <property type="project" value="InterPro"/>
</dbReference>
<dbReference type="PROSITE" id="PS50110">
    <property type="entry name" value="RESPONSE_REGULATORY"/>
    <property type="match status" value="1"/>
</dbReference>
<evidence type="ECO:0000313" key="13">
    <source>
        <dbReference type="EMBL" id="PSB29560.1"/>
    </source>
</evidence>
<dbReference type="GO" id="GO:0032993">
    <property type="term" value="C:protein-DNA complex"/>
    <property type="evidence" value="ECO:0007669"/>
    <property type="project" value="TreeGrafter"/>
</dbReference>
<dbReference type="Gene3D" id="3.40.50.2300">
    <property type="match status" value="1"/>
</dbReference>
<dbReference type="SMART" id="SM00448">
    <property type="entry name" value="REC"/>
    <property type="match status" value="1"/>
</dbReference>
<dbReference type="InterPro" id="IPR039420">
    <property type="entry name" value="WalR-like"/>
</dbReference>
<dbReference type="CDD" id="cd00383">
    <property type="entry name" value="trans_reg_C"/>
    <property type="match status" value="1"/>
</dbReference>
<evidence type="ECO:0000259" key="11">
    <source>
        <dbReference type="PROSITE" id="PS50110"/>
    </source>
</evidence>
<keyword evidence="7" id="KW-0804">Transcription</keyword>
<dbReference type="PROSITE" id="PS51755">
    <property type="entry name" value="OMPR_PHOB"/>
    <property type="match status" value="1"/>
</dbReference>